<feature type="compositionally biased region" description="Basic residues" evidence="1">
    <location>
        <begin position="175"/>
        <end position="185"/>
    </location>
</feature>
<feature type="region of interest" description="Disordered" evidence="1">
    <location>
        <begin position="175"/>
        <end position="212"/>
    </location>
</feature>
<dbReference type="GO" id="GO:0006353">
    <property type="term" value="P:DNA-templated transcription termination"/>
    <property type="evidence" value="ECO:0007669"/>
    <property type="project" value="InterPro"/>
</dbReference>
<dbReference type="Proteomes" id="UP000241394">
    <property type="component" value="Chromosome LG13"/>
</dbReference>
<dbReference type="InParanoid" id="A0A2R6QSD7"/>
<evidence type="ECO:0000259" key="2">
    <source>
        <dbReference type="SMART" id="SM00959"/>
    </source>
</evidence>
<proteinExistence type="predicted"/>
<dbReference type="OrthoDB" id="652255at2759"/>
<sequence length="359" mass="39970">MSLVTNNVPDGRCLLCSGVSGRAVSLSPCSSRGGKKIPSQFKIVSLKCTSRGLSSVCKAGSSGYKRNPDFSRQNKHASSQSRNRQDEERDGFENFEESEMFSSQNGPLLSVSSASKFRATGTPGPRGKEVVKLFRKIQAQIRERAATQVAKKMEEFQGHREESNTGGSLLKLLRKHTTQQQKKSRNGVSSRDFILDQPEQNGQFDDEKSTSSLDSNYIMKTDEIQEHKLPSFNRVVSNFRRRSPIPRVEFQPNHTDSVMEIGKSKETLPEPESEDGPKLEVVPELGFSDSDVFDAMSENEPTDFDEGYIDNDAEVTKPIVDENLRAMKLTELKALAKSRGLKGFSRLKKHELTELLSGG</sequence>
<dbReference type="STRING" id="1590841.A0A2R6QSD7"/>
<dbReference type="OMA" id="YSEHRIC"/>
<feature type="domain" description="Rho termination factor-like N-terminal" evidence="2">
    <location>
        <begin position="323"/>
        <end position="359"/>
    </location>
</feature>
<dbReference type="Pfam" id="PF07498">
    <property type="entry name" value="Rho_N"/>
    <property type="match status" value="1"/>
</dbReference>
<dbReference type="SMART" id="SM00959">
    <property type="entry name" value="Rho_N"/>
    <property type="match status" value="1"/>
</dbReference>
<reference evidence="3 4" key="1">
    <citation type="submission" date="2017-07" db="EMBL/GenBank/DDBJ databases">
        <title>An improved, manually edited Actinidia chinensis var. chinensis (kiwifruit) genome highlights the challenges associated with draft genomes and gene prediction in plants.</title>
        <authorList>
            <person name="Pilkington S."/>
            <person name="Crowhurst R."/>
            <person name="Hilario E."/>
            <person name="Nardozza S."/>
            <person name="Fraser L."/>
            <person name="Peng Y."/>
            <person name="Gunaseelan K."/>
            <person name="Simpson R."/>
            <person name="Tahir J."/>
            <person name="Deroles S."/>
            <person name="Templeton K."/>
            <person name="Luo Z."/>
            <person name="Davy M."/>
            <person name="Cheng C."/>
            <person name="Mcneilage M."/>
            <person name="Scaglione D."/>
            <person name="Liu Y."/>
            <person name="Zhang Q."/>
            <person name="Datson P."/>
            <person name="De Silva N."/>
            <person name="Gardiner S."/>
            <person name="Bassett H."/>
            <person name="Chagne D."/>
            <person name="Mccallum J."/>
            <person name="Dzierzon H."/>
            <person name="Deng C."/>
            <person name="Wang Y.-Y."/>
            <person name="Barron N."/>
            <person name="Manako K."/>
            <person name="Bowen J."/>
            <person name="Foster T."/>
            <person name="Erridge Z."/>
            <person name="Tiffin H."/>
            <person name="Waite C."/>
            <person name="Davies K."/>
            <person name="Grierson E."/>
            <person name="Laing W."/>
            <person name="Kirk R."/>
            <person name="Chen X."/>
            <person name="Wood M."/>
            <person name="Montefiori M."/>
            <person name="Brummell D."/>
            <person name="Schwinn K."/>
            <person name="Catanach A."/>
            <person name="Fullerton C."/>
            <person name="Li D."/>
            <person name="Meiyalaghan S."/>
            <person name="Nieuwenhuizen N."/>
            <person name="Read N."/>
            <person name="Prakash R."/>
            <person name="Hunter D."/>
            <person name="Zhang H."/>
            <person name="Mckenzie M."/>
            <person name="Knabel M."/>
            <person name="Harris A."/>
            <person name="Allan A."/>
            <person name="Chen A."/>
            <person name="Janssen B."/>
            <person name="Plunkett B."/>
            <person name="Dwamena C."/>
            <person name="Voogd C."/>
            <person name="Leif D."/>
            <person name="Lafferty D."/>
            <person name="Souleyre E."/>
            <person name="Varkonyi-Gasic E."/>
            <person name="Gambi F."/>
            <person name="Hanley J."/>
            <person name="Yao J.-L."/>
            <person name="Cheung J."/>
            <person name="David K."/>
            <person name="Warren B."/>
            <person name="Marsh K."/>
            <person name="Snowden K."/>
            <person name="Lin-Wang K."/>
            <person name="Brian L."/>
            <person name="Martinez-Sanchez M."/>
            <person name="Wang M."/>
            <person name="Ileperuma N."/>
            <person name="Macnee N."/>
            <person name="Campin R."/>
            <person name="Mcatee P."/>
            <person name="Drummond R."/>
            <person name="Espley R."/>
            <person name="Ireland H."/>
            <person name="Wu R."/>
            <person name="Atkinson R."/>
            <person name="Karunairetnam S."/>
            <person name="Bulley S."/>
            <person name="Chunkath S."/>
            <person name="Hanley Z."/>
            <person name="Storey R."/>
            <person name="Thrimawithana A."/>
            <person name="Thomson S."/>
            <person name="David C."/>
            <person name="Testolin R."/>
        </authorList>
    </citation>
    <scope>NUCLEOTIDE SEQUENCE [LARGE SCALE GENOMIC DNA]</scope>
    <source>
        <strain evidence="4">cv. Red5</strain>
        <tissue evidence="3">Young leaf</tissue>
    </source>
</reference>
<feature type="region of interest" description="Disordered" evidence="1">
    <location>
        <begin position="59"/>
        <end position="92"/>
    </location>
</feature>
<keyword evidence="4" id="KW-1185">Reference proteome</keyword>
<reference evidence="4" key="2">
    <citation type="journal article" date="2018" name="BMC Genomics">
        <title>A manually annotated Actinidia chinensis var. chinensis (kiwifruit) genome highlights the challenges associated with draft genomes and gene prediction in plants.</title>
        <authorList>
            <person name="Pilkington S.M."/>
            <person name="Crowhurst R."/>
            <person name="Hilario E."/>
            <person name="Nardozza S."/>
            <person name="Fraser L."/>
            <person name="Peng Y."/>
            <person name="Gunaseelan K."/>
            <person name="Simpson R."/>
            <person name="Tahir J."/>
            <person name="Deroles S.C."/>
            <person name="Templeton K."/>
            <person name="Luo Z."/>
            <person name="Davy M."/>
            <person name="Cheng C."/>
            <person name="McNeilage M."/>
            <person name="Scaglione D."/>
            <person name="Liu Y."/>
            <person name="Zhang Q."/>
            <person name="Datson P."/>
            <person name="De Silva N."/>
            <person name="Gardiner S.E."/>
            <person name="Bassett H."/>
            <person name="Chagne D."/>
            <person name="McCallum J."/>
            <person name="Dzierzon H."/>
            <person name="Deng C."/>
            <person name="Wang Y.Y."/>
            <person name="Barron L."/>
            <person name="Manako K."/>
            <person name="Bowen J."/>
            <person name="Foster T.M."/>
            <person name="Erridge Z.A."/>
            <person name="Tiffin H."/>
            <person name="Waite C.N."/>
            <person name="Davies K.M."/>
            <person name="Grierson E.P."/>
            <person name="Laing W.A."/>
            <person name="Kirk R."/>
            <person name="Chen X."/>
            <person name="Wood M."/>
            <person name="Montefiori M."/>
            <person name="Brummell D.A."/>
            <person name="Schwinn K.E."/>
            <person name="Catanach A."/>
            <person name="Fullerton C."/>
            <person name="Li D."/>
            <person name="Meiyalaghan S."/>
            <person name="Nieuwenhuizen N."/>
            <person name="Read N."/>
            <person name="Prakash R."/>
            <person name="Hunter D."/>
            <person name="Zhang H."/>
            <person name="McKenzie M."/>
            <person name="Knabel M."/>
            <person name="Harris A."/>
            <person name="Allan A.C."/>
            <person name="Gleave A."/>
            <person name="Chen A."/>
            <person name="Janssen B.J."/>
            <person name="Plunkett B."/>
            <person name="Ampomah-Dwamena C."/>
            <person name="Voogd C."/>
            <person name="Leif D."/>
            <person name="Lafferty D."/>
            <person name="Souleyre E.J.F."/>
            <person name="Varkonyi-Gasic E."/>
            <person name="Gambi F."/>
            <person name="Hanley J."/>
            <person name="Yao J.L."/>
            <person name="Cheung J."/>
            <person name="David K.M."/>
            <person name="Warren B."/>
            <person name="Marsh K."/>
            <person name="Snowden K.C."/>
            <person name="Lin-Wang K."/>
            <person name="Brian L."/>
            <person name="Martinez-Sanchez M."/>
            <person name="Wang M."/>
            <person name="Ileperuma N."/>
            <person name="Macnee N."/>
            <person name="Campin R."/>
            <person name="McAtee P."/>
            <person name="Drummond R.S.M."/>
            <person name="Espley R.V."/>
            <person name="Ireland H.S."/>
            <person name="Wu R."/>
            <person name="Atkinson R.G."/>
            <person name="Karunairetnam S."/>
            <person name="Bulley S."/>
            <person name="Chunkath S."/>
            <person name="Hanley Z."/>
            <person name="Storey R."/>
            <person name="Thrimawithana A.H."/>
            <person name="Thomson S."/>
            <person name="David C."/>
            <person name="Testolin R."/>
            <person name="Huang H."/>
            <person name="Hellens R.P."/>
            <person name="Schaffer R.J."/>
        </authorList>
    </citation>
    <scope>NUCLEOTIDE SEQUENCE [LARGE SCALE GENOMIC DNA]</scope>
    <source>
        <strain evidence="4">cv. Red5</strain>
    </source>
</reference>
<dbReference type="PANTHER" id="PTHR34449">
    <property type="entry name" value="RHO TERMINATION FACTOR"/>
    <property type="match status" value="1"/>
</dbReference>
<evidence type="ECO:0000256" key="1">
    <source>
        <dbReference type="SAM" id="MobiDB-lite"/>
    </source>
</evidence>
<evidence type="ECO:0000313" key="4">
    <source>
        <dbReference type="Proteomes" id="UP000241394"/>
    </source>
</evidence>
<dbReference type="EMBL" id="NKQK01000013">
    <property type="protein sequence ID" value="PSS14030.1"/>
    <property type="molecule type" value="Genomic_DNA"/>
</dbReference>
<dbReference type="Gramene" id="PSS14030">
    <property type="protein sequence ID" value="PSS14030"/>
    <property type="gene ID" value="CEY00_Acc14646"/>
</dbReference>
<dbReference type="AlphaFoldDB" id="A0A2R6QSD7"/>
<dbReference type="PANTHER" id="PTHR34449:SF5">
    <property type="entry name" value="ATP BINDING _ ATPASE"/>
    <property type="match status" value="1"/>
</dbReference>
<organism evidence="3 4">
    <name type="scientific">Actinidia chinensis var. chinensis</name>
    <name type="common">Chinese soft-hair kiwi</name>
    <dbReference type="NCBI Taxonomy" id="1590841"/>
    <lineage>
        <taxon>Eukaryota</taxon>
        <taxon>Viridiplantae</taxon>
        <taxon>Streptophyta</taxon>
        <taxon>Embryophyta</taxon>
        <taxon>Tracheophyta</taxon>
        <taxon>Spermatophyta</taxon>
        <taxon>Magnoliopsida</taxon>
        <taxon>eudicotyledons</taxon>
        <taxon>Gunneridae</taxon>
        <taxon>Pentapetalae</taxon>
        <taxon>asterids</taxon>
        <taxon>Ericales</taxon>
        <taxon>Actinidiaceae</taxon>
        <taxon>Actinidia</taxon>
    </lineage>
</organism>
<dbReference type="InterPro" id="IPR011112">
    <property type="entry name" value="Rho-like_N"/>
</dbReference>
<dbReference type="FunCoup" id="A0A2R6QSD7">
    <property type="interactions" value="2256"/>
</dbReference>
<name>A0A2R6QSD7_ACTCC</name>
<gene>
    <name evidence="3" type="ORF">CEY00_Acc14646</name>
</gene>
<protein>
    <submittedName>
        <fullName evidence="3">Rho-N domain-containing protein</fullName>
    </submittedName>
</protein>
<evidence type="ECO:0000313" key="3">
    <source>
        <dbReference type="EMBL" id="PSS14030.1"/>
    </source>
</evidence>
<accession>A0A2R6QSD7</accession>
<comment type="caution">
    <text evidence="3">The sequence shown here is derived from an EMBL/GenBank/DDBJ whole genome shotgun (WGS) entry which is preliminary data.</text>
</comment>